<dbReference type="PANTHER" id="PTHR43112">
    <property type="entry name" value="FERREDOXIN"/>
    <property type="match status" value="1"/>
</dbReference>
<evidence type="ECO:0000256" key="3">
    <source>
        <dbReference type="ARBA" id="ARBA00022714"/>
    </source>
</evidence>
<dbReference type="AlphaFoldDB" id="Q21YN1"/>
<sequence>MSSTEAPPFFIASVAPSGQQFDAWSNQPLLLSLEQGGLDWPSSCRNGTCRTCIGQLVQGRVRYEIEWPGLSAEEKLEGYVLPCVAFPCSDLTLRRDS</sequence>
<evidence type="ECO:0000256" key="4">
    <source>
        <dbReference type="ARBA" id="ARBA00022723"/>
    </source>
</evidence>
<dbReference type="EMBL" id="CP000267">
    <property type="protein sequence ID" value="ABD69122.1"/>
    <property type="molecule type" value="Genomic_DNA"/>
</dbReference>
<evidence type="ECO:0000313" key="11">
    <source>
        <dbReference type="Proteomes" id="UP000008332"/>
    </source>
</evidence>
<evidence type="ECO:0000313" key="10">
    <source>
        <dbReference type="EMBL" id="ABD69122.1"/>
    </source>
</evidence>
<keyword evidence="2" id="KW-0813">Transport</keyword>
<evidence type="ECO:0000256" key="1">
    <source>
        <dbReference type="ARBA" id="ARBA00007874"/>
    </source>
</evidence>
<keyword evidence="3" id="KW-0001">2Fe-2S</keyword>
<keyword evidence="11" id="KW-1185">Reference proteome</keyword>
<proteinExistence type="inferred from homology"/>
<dbReference type="KEGG" id="rfr:Rfer_1389"/>
<evidence type="ECO:0000256" key="2">
    <source>
        <dbReference type="ARBA" id="ARBA00022448"/>
    </source>
</evidence>
<keyword evidence="7" id="KW-0411">Iron-sulfur</keyword>
<dbReference type="InterPro" id="IPR036010">
    <property type="entry name" value="2Fe-2S_ferredoxin-like_sf"/>
</dbReference>
<dbReference type="Pfam" id="PF00111">
    <property type="entry name" value="Fer2"/>
    <property type="match status" value="1"/>
</dbReference>
<name>Q21YN1_ALBFT</name>
<dbReference type="GO" id="GO:0046872">
    <property type="term" value="F:metal ion binding"/>
    <property type="evidence" value="ECO:0007669"/>
    <property type="project" value="UniProtKB-KW"/>
</dbReference>
<organism evidence="10 11">
    <name type="scientific">Albidiferax ferrireducens (strain ATCC BAA-621 / DSM 15236 / T118)</name>
    <name type="common">Rhodoferax ferrireducens</name>
    <dbReference type="NCBI Taxonomy" id="338969"/>
    <lineage>
        <taxon>Bacteria</taxon>
        <taxon>Pseudomonadati</taxon>
        <taxon>Pseudomonadota</taxon>
        <taxon>Betaproteobacteria</taxon>
        <taxon>Burkholderiales</taxon>
        <taxon>Comamonadaceae</taxon>
        <taxon>Rhodoferax</taxon>
    </lineage>
</organism>
<accession>Q21YN1</accession>
<evidence type="ECO:0000256" key="7">
    <source>
        <dbReference type="ARBA" id="ARBA00023014"/>
    </source>
</evidence>
<dbReference type="HOGENOM" id="CLU_082632_7_2_4"/>
<dbReference type="GO" id="GO:0051537">
    <property type="term" value="F:2 iron, 2 sulfur cluster binding"/>
    <property type="evidence" value="ECO:0007669"/>
    <property type="project" value="UniProtKB-KW"/>
</dbReference>
<dbReference type="OrthoDB" id="9806195at2"/>
<evidence type="ECO:0000256" key="6">
    <source>
        <dbReference type="ARBA" id="ARBA00023004"/>
    </source>
</evidence>
<dbReference type="STRING" id="338969.Rfer_1389"/>
<dbReference type="eggNOG" id="COG1018">
    <property type="taxonomic scope" value="Bacteria"/>
</dbReference>
<comment type="cofactor">
    <cofactor evidence="8">
        <name>[2Fe-2S] cluster</name>
        <dbReference type="ChEBI" id="CHEBI:190135"/>
    </cofactor>
</comment>
<feature type="domain" description="2Fe-2S ferredoxin-type" evidence="9">
    <location>
        <begin position="10"/>
        <end position="97"/>
    </location>
</feature>
<gene>
    <name evidence="10" type="ordered locus">Rfer_1389</name>
</gene>
<reference evidence="11" key="1">
    <citation type="submission" date="2006-02" db="EMBL/GenBank/DDBJ databases">
        <title>Complete sequence of chromosome of Rhodoferax ferrireducens DSM 15236.</title>
        <authorList>
            <person name="Copeland A."/>
            <person name="Lucas S."/>
            <person name="Lapidus A."/>
            <person name="Barry K."/>
            <person name="Detter J.C."/>
            <person name="Glavina del Rio T."/>
            <person name="Hammon N."/>
            <person name="Israni S."/>
            <person name="Pitluck S."/>
            <person name="Brettin T."/>
            <person name="Bruce D."/>
            <person name="Han C."/>
            <person name="Tapia R."/>
            <person name="Gilna P."/>
            <person name="Kiss H."/>
            <person name="Schmutz J."/>
            <person name="Larimer F."/>
            <person name="Land M."/>
            <person name="Kyrpides N."/>
            <person name="Ivanova N."/>
            <person name="Richardson P."/>
        </authorList>
    </citation>
    <scope>NUCLEOTIDE SEQUENCE [LARGE SCALE GENOMIC DNA]</scope>
    <source>
        <strain evidence="11">ATCC BAA-621 / DSM 15236 / T118</strain>
    </source>
</reference>
<comment type="similarity">
    <text evidence="1">Belongs to the 2Fe2S plant-type ferredoxin family.</text>
</comment>
<keyword evidence="5" id="KW-0249">Electron transport</keyword>
<keyword evidence="6" id="KW-0408">Iron</keyword>
<dbReference type="InterPro" id="IPR001041">
    <property type="entry name" value="2Fe-2S_ferredoxin-type"/>
</dbReference>
<dbReference type="RefSeq" id="WP_011463690.1">
    <property type="nucleotide sequence ID" value="NC_007908.1"/>
</dbReference>
<evidence type="ECO:0000256" key="5">
    <source>
        <dbReference type="ARBA" id="ARBA00022982"/>
    </source>
</evidence>
<evidence type="ECO:0000256" key="8">
    <source>
        <dbReference type="ARBA" id="ARBA00034078"/>
    </source>
</evidence>
<keyword evidence="4" id="KW-0479">Metal-binding</keyword>
<dbReference type="Proteomes" id="UP000008332">
    <property type="component" value="Chromosome"/>
</dbReference>
<protein>
    <submittedName>
        <fullName evidence="10">Ferredoxin</fullName>
    </submittedName>
</protein>
<evidence type="ECO:0000259" key="9">
    <source>
        <dbReference type="PROSITE" id="PS51085"/>
    </source>
</evidence>
<dbReference type="PROSITE" id="PS51085">
    <property type="entry name" value="2FE2S_FER_2"/>
    <property type="match status" value="1"/>
</dbReference>
<dbReference type="CDD" id="cd00207">
    <property type="entry name" value="fer2"/>
    <property type="match status" value="1"/>
</dbReference>
<dbReference type="SUPFAM" id="SSF54292">
    <property type="entry name" value="2Fe-2S ferredoxin-like"/>
    <property type="match status" value="1"/>
</dbReference>
<dbReference type="Gene3D" id="3.10.20.30">
    <property type="match status" value="1"/>
</dbReference>
<dbReference type="PANTHER" id="PTHR43112:SF3">
    <property type="entry name" value="FERREDOXIN-2, CHLOROPLASTIC"/>
    <property type="match status" value="1"/>
</dbReference>
<dbReference type="InterPro" id="IPR012675">
    <property type="entry name" value="Beta-grasp_dom_sf"/>
</dbReference>